<feature type="region of interest" description="Disordered" evidence="1">
    <location>
        <begin position="391"/>
        <end position="411"/>
    </location>
</feature>
<dbReference type="AlphaFoldDB" id="A0AAE1HSC4"/>
<evidence type="ECO:0000313" key="2">
    <source>
        <dbReference type="EMBL" id="KAK3926589.1"/>
    </source>
</evidence>
<name>A0AAE1HSC4_9NEOP</name>
<proteinExistence type="predicted"/>
<dbReference type="PANTHER" id="PTHR31912">
    <property type="entry name" value="IP13529P"/>
    <property type="match status" value="1"/>
</dbReference>
<evidence type="ECO:0000256" key="1">
    <source>
        <dbReference type="SAM" id="MobiDB-lite"/>
    </source>
</evidence>
<dbReference type="EMBL" id="JAHWGI010001267">
    <property type="protein sequence ID" value="KAK3926589.1"/>
    <property type="molecule type" value="Genomic_DNA"/>
</dbReference>
<accession>A0AAE1HSC4</accession>
<keyword evidence="3" id="KW-1185">Reference proteome</keyword>
<reference evidence="2" key="2">
    <citation type="journal article" date="2023" name="BMC Genomics">
        <title>Pest status, molecular evolution, and epigenetic factors derived from the genome assembly of Frankliniella fusca, a thysanopteran phytovirus vector.</title>
        <authorList>
            <person name="Catto M.A."/>
            <person name="Labadie P.E."/>
            <person name="Jacobson A.L."/>
            <person name="Kennedy G.G."/>
            <person name="Srinivasan R."/>
            <person name="Hunt B.G."/>
        </authorList>
    </citation>
    <scope>NUCLEOTIDE SEQUENCE</scope>
    <source>
        <strain evidence="2">PL_HMW_Pooled</strain>
    </source>
</reference>
<organism evidence="2 3">
    <name type="scientific">Frankliniella fusca</name>
    <dbReference type="NCBI Taxonomy" id="407009"/>
    <lineage>
        <taxon>Eukaryota</taxon>
        <taxon>Metazoa</taxon>
        <taxon>Ecdysozoa</taxon>
        <taxon>Arthropoda</taxon>
        <taxon>Hexapoda</taxon>
        <taxon>Insecta</taxon>
        <taxon>Pterygota</taxon>
        <taxon>Neoptera</taxon>
        <taxon>Paraneoptera</taxon>
        <taxon>Thysanoptera</taxon>
        <taxon>Terebrantia</taxon>
        <taxon>Thripoidea</taxon>
        <taxon>Thripidae</taxon>
        <taxon>Frankliniella</taxon>
    </lineage>
</organism>
<reference evidence="2" key="1">
    <citation type="submission" date="2021-07" db="EMBL/GenBank/DDBJ databases">
        <authorList>
            <person name="Catto M.A."/>
            <person name="Jacobson A."/>
            <person name="Kennedy G."/>
            <person name="Labadie P."/>
            <person name="Hunt B.G."/>
            <person name="Srinivasan R."/>
        </authorList>
    </citation>
    <scope>NUCLEOTIDE SEQUENCE</scope>
    <source>
        <strain evidence="2">PL_HMW_Pooled</strain>
        <tissue evidence="2">Head</tissue>
    </source>
</reference>
<feature type="region of interest" description="Disordered" evidence="1">
    <location>
        <begin position="1"/>
        <end position="28"/>
    </location>
</feature>
<sequence length="806" mass="92474">MSSSSCSFSTSESDSCPSDGDECDTNEYDKIESEVMIDDCSESSQSSHPELVLQNKAAELLIDLKENTNTTQVTIDHMIAGINGIMPHYNAFVKSELIKRSQNGIIKVEDLNDLFTFLDGQTIFEGVHTNYRMKWYAKEKWPEHLEFRKIVLNWKTVLLGNKVREVPKFYGYRVSFLQQLETLLQNEEILSCIDNPRPTIPNKFRSILDGYIYQNHDVFNEDPHSIGIVLYVDDIDPTDGLSSYQGQNIRNYSWTLANIYPELRSSLRVINLLSLVNAKTAKMYRNEPFLRDFIHGLNRLSSKEGVTFNIKGFSRVFHGFLLLVIGDMPASGNIGGFKESPAAKVPCRTCFVTLDNMCNCFCEDDVELRNDELHKEQLLMMKNVNEEQPTLENEEGIVFSDEDEDNGNEDDLPKERKPLCIQAPQLSIQFGINDESCLLKLNHFMCTKMFPQEIMHLFLEGVLKTECLYILQDSIGPKKLTLGAVNSFIENFDYEQWKTDKPSPIDSRHLKSGLRQNSSQILMLSSILPFIVEAYCNEAKLRNFVLLLMIFNICLAREVDEQDINSLRDMIKEYLQQFNILYPGKFVLKHHALIHLPTQIYLFGPLTEQWAMRFEAFHAHMKRLFKILHNAKNLVFSLMSRLLSRRSLELRSLSSNFLSKGMLEAKLSGKTTLLVNIKFKDCISQVRKDLSASSLFSCVKTLKFCGARYEKGAMLHIVDGQKSLPSFGVVTEMYCLEDTHFIIYREVRSSKFVKNLNAFELLFSCFTGFSVFQVPQTFFPRVLHVKKSNVDYAVIRGNAKPQYLSA</sequence>
<dbReference type="Proteomes" id="UP001219518">
    <property type="component" value="Unassembled WGS sequence"/>
</dbReference>
<dbReference type="PANTHER" id="PTHR31912:SF36">
    <property type="entry name" value="C2H2-TYPE DOMAIN-CONTAINING PROTEIN"/>
    <property type="match status" value="1"/>
</dbReference>
<feature type="compositionally biased region" description="Low complexity" evidence="1">
    <location>
        <begin position="1"/>
        <end position="18"/>
    </location>
</feature>
<feature type="compositionally biased region" description="Acidic residues" evidence="1">
    <location>
        <begin position="392"/>
        <end position="410"/>
    </location>
</feature>
<gene>
    <name evidence="2" type="ORF">KUF71_014925</name>
</gene>
<protein>
    <submittedName>
        <fullName evidence="2">Transcription activator protein HfaB</fullName>
    </submittedName>
</protein>
<evidence type="ECO:0000313" key="3">
    <source>
        <dbReference type="Proteomes" id="UP001219518"/>
    </source>
</evidence>
<comment type="caution">
    <text evidence="2">The sequence shown here is derived from an EMBL/GenBank/DDBJ whole genome shotgun (WGS) entry which is preliminary data.</text>
</comment>